<proteinExistence type="predicted"/>
<sequence>DQIPPGFPQFTMQPQIQGVEMGRNALLPCRAEGTPTPTIRWLKSYIPVDMSDPRYSLVQGCKLCRFSFIISANSNSTRCSTIFLRYLHDIARRPG</sequence>
<keyword evidence="3" id="KW-1185">Reference proteome</keyword>
<dbReference type="Pfam" id="PF13927">
    <property type="entry name" value="Ig_3"/>
    <property type="match status" value="1"/>
</dbReference>
<reference evidence="2 3" key="1">
    <citation type="journal article" date="2019" name="Sci. Rep.">
        <title>Orb-weaving spider Araneus ventricosus genome elucidates the spidroin gene catalogue.</title>
        <authorList>
            <person name="Kono N."/>
            <person name="Nakamura H."/>
            <person name="Ohtoshi R."/>
            <person name="Moran D.A.P."/>
            <person name="Shinohara A."/>
            <person name="Yoshida Y."/>
            <person name="Fujiwara M."/>
            <person name="Mori M."/>
            <person name="Tomita M."/>
            <person name="Arakawa K."/>
        </authorList>
    </citation>
    <scope>NUCLEOTIDE SEQUENCE [LARGE SCALE GENOMIC DNA]</scope>
</reference>
<dbReference type="Proteomes" id="UP000499080">
    <property type="component" value="Unassembled WGS sequence"/>
</dbReference>
<dbReference type="SUPFAM" id="SSF48726">
    <property type="entry name" value="Immunoglobulin"/>
    <property type="match status" value="1"/>
</dbReference>
<evidence type="ECO:0000259" key="1">
    <source>
        <dbReference type="PROSITE" id="PS50835"/>
    </source>
</evidence>
<dbReference type="Gene3D" id="2.60.40.10">
    <property type="entry name" value="Immunoglobulins"/>
    <property type="match status" value="1"/>
</dbReference>
<dbReference type="AlphaFoldDB" id="A0A4Y2CY02"/>
<accession>A0A4Y2CY02</accession>
<feature type="domain" description="Ig-like" evidence="1">
    <location>
        <begin position="8"/>
        <end position="79"/>
    </location>
</feature>
<protein>
    <recommendedName>
        <fullName evidence="1">Ig-like domain-containing protein</fullName>
    </recommendedName>
</protein>
<dbReference type="InterPro" id="IPR036179">
    <property type="entry name" value="Ig-like_dom_sf"/>
</dbReference>
<dbReference type="OrthoDB" id="10253954at2759"/>
<dbReference type="EMBL" id="BGPR01164824">
    <property type="protein sequence ID" value="GBM09263.1"/>
    <property type="molecule type" value="Genomic_DNA"/>
</dbReference>
<evidence type="ECO:0000313" key="3">
    <source>
        <dbReference type="Proteomes" id="UP000499080"/>
    </source>
</evidence>
<organism evidence="2 3">
    <name type="scientific">Araneus ventricosus</name>
    <name type="common">Orbweaver spider</name>
    <name type="synonym">Epeira ventricosa</name>
    <dbReference type="NCBI Taxonomy" id="182803"/>
    <lineage>
        <taxon>Eukaryota</taxon>
        <taxon>Metazoa</taxon>
        <taxon>Ecdysozoa</taxon>
        <taxon>Arthropoda</taxon>
        <taxon>Chelicerata</taxon>
        <taxon>Arachnida</taxon>
        <taxon>Araneae</taxon>
        <taxon>Araneomorphae</taxon>
        <taxon>Entelegynae</taxon>
        <taxon>Araneoidea</taxon>
        <taxon>Araneidae</taxon>
        <taxon>Araneus</taxon>
    </lineage>
</organism>
<gene>
    <name evidence="2" type="ORF">AVEN_218139_1</name>
</gene>
<feature type="non-terminal residue" evidence="2">
    <location>
        <position position="1"/>
    </location>
</feature>
<name>A0A4Y2CY02_ARAVE</name>
<comment type="caution">
    <text evidence="2">The sequence shown here is derived from an EMBL/GenBank/DDBJ whole genome shotgun (WGS) entry which is preliminary data.</text>
</comment>
<dbReference type="InterPro" id="IPR013783">
    <property type="entry name" value="Ig-like_fold"/>
</dbReference>
<evidence type="ECO:0000313" key="2">
    <source>
        <dbReference type="EMBL" id="GBM09263.1"/>
    </source>
</evidence>
<dbReference type="InterPro" id="IPR007110">
    <property type="entry name" value="Ig-like_dom"/>
</dbReference>
<dbReference type="PROSITE" id="PS50835">
    <property type="entry name" value="IG_LIKE"/>
    <property type="match status" value="1"/>
</dbReference>